<feature type="transmembrane region" description="Helical" evidence="27">
    <location>
        <begin position="81"/>
        <end position="101"/>
    </location>
</feature>
<evidence type="ECO:0000256" key="27">
    <source>
        <dbReference type="SAM" id="Phobius"/>
    </source>
</evidence>
<evidence type="ECO:0000256" key="24">
    <source>
        <dbReference type="ARBA" id="ARBA00045712"/>
    </source>
</evidence>
<evidence type="ECO:0000256" key="26">
    <source>
        <dbReference type="PIRNR" id="PIRNR017228"/>
    </source>
</evidence>
<keyword evidence="6 26" id="KW-0256">Endoplasmic reticulum</keyword>
<evidence type="ECO:0000256" key="6">
    <source>
        <dbReference type="ARBA" id="ARBA00022824"/>
    </source>
</evidence>
<dbReference type="InterPro" id="IPR011388">
    <property type="entry name" value="DES1/DES2"/>
</dbReference>
<evidence type="ECO:0000256" key="22">
    <source>
        <dbReference type="ARBA" id="ARBA00030541"/>
    </source>
</evidence>
<comment type="catalytic activity">
    <reaction evidence="15">
        <text>11-cis-retinol = 9-cis-retinol</text>
        <dbReference type="Rhea" id="RHEA:55360"/>
        <dbReference type="ChEBI" id="CHEBI:16302"/>
        <dbReference type="ChEBI" id="CHEBI:78272"/>
    </reaction>
    <physiologicalReaction direction="left-to-right" evidence="15">
        <dbReference type="Rhea" id="RHEA:55361"/>
    </physiologicalReaction>
</comment>
<keyword evidence="11 26" id="KW-0472">Membrane</keyword>
<evidence type="ECO:0000313" key="30">
    <source>
        <dbReference type="Proteomes" id="UP001460270"/>
    </source>
</evidence>
<evidence type="ECO:0000256" key="20">
    <source>
        <dbReference type="ARBA" id="ARBA00023815"/>
    </source>
</evidence>
<evidence type="ECO:0000256" key="13">
    <source>
        <dbReference type="ARBA" id="ARBA00023235"/>
    </source>
</evidence>
<evidence type="ECO:0000256" key="25">
    <source>
        <dbReference type="ARBA" id="ARBA00048952"/>
    </source>
</evidence>
<dbReference type="PANTHER" id="PTHR12879:SF2">
    <property type="entry name" value="SPHINGOLIPID DELTA(4)-DESATURASE DES1"/>
    <property type="match status" value="1"/>
</dbReference>
<evidence type="ECO:0000256" key="23">
    <source>
        <dbReference type="ARBA" id="ARBA00032761"/>
    </source>
</evidence>
<dbReference type="SMART" id="SM01269">
    <property type="entry name" value="Lipid_DES"/>
    <property type="match status" value="1"/>
</dbReference>
<keyword evidence="9 26" id="KW-0560">Oxidoreductase</keyword>
<comment type="similarity">
    <text evidence="2 26">Belongs to the fatty acid desaturase type 1 family. DEGS subfamily.</text>
</comment>
<comment type="subcellular location">
    <subcellularLocation>
        <location evidence="1">Endoplasmic reticulum membrane</location>
        <topology evidence="1">Multi-pass membrane protein</topology>
    </subcellularLocation>
</comment>
<comment type="catalytic activity">
    <reaction evidence="16">
        <text>all-trans-retinol = 13-cis-retinol</text>
        <dbReference type="Rhea" id="RHEA:55352"/>
        <dbReference type="ChEBI" id="CHEBI:17336"/>
        <dbReference type="ChEBI" id="CHEBI:45479"/>
    </reaction>
    <physiologicalReaction direction="left-to-right" evidence="16">
        <dbReference type="Rhea" id="RHEA:55353"/>
    </physiologicalReaction>
</comment>
<gene>
    <name evidence="29" type="ORF">WMY93_017908</name>
</gene>
<comment type="subunit">
    <text evidence="19">Interacts with RLBP1; the interaction increases synthesis of chromophore-precursors by DEGS1.</text>
</comment>
<dbReference type="Pfam" id="PF00487">
    <property type="entry name" value="FA_desaturase"/>
    <property type="match status" value="1"/>
</dbReference>
<dbReference type="EC" id="1.14.19.17" evidence="3"/>
<proteinExistence type="inferred from homology"/>
<comment type="function">
    <text evidence="24">Has sphingolipid-delta-4-desaturase activity. Converts D-erythro-sphinganine to D-erythro-sphingosine (E-sphing-4-enine). Catalyzes the equilibrium isomerization of retinols.</text>
</comment>
<dbReference type="Pfam" id="PF08557">
    <property type="entry name" value="Lipid_DES"/>
    <property type="match status" value="1"/>
</dbReference>
<dbReference type="AlphaFoldDB" id="A0AAW0NN69"/>
<evidence type="ECO:0000256" key="17">
    <source>
        <dbReference type="ARBA" id="ARBA00023720"/>
    </source>
</evidence>
<keyword evidence="7" id="KW-0276">Fatty acid metabolism</keyword>
<reference evidence="30" key="1">
    <citation type="submission" date="2024-04" db="EMBL/GenBank/DDBJ databases">
        <title>Salinicola lusitanus LLJ914,a marine bacterium isolated from the Okinawa Trough.</title>
        <authorList>
            <person name="Li J."/>
        </authorList>
    </citation>
    <scope>NUCLEOTIDE SEQUENCE [LARGE SCALE GENOMIC DNA]</scope>
</reference>
<evidence type="ECO:0000256" key="4">
    <source>
        <dbReference type="ARBA" id="ARBA00022516"/>
    </source>
</evidence>
<dbReference type="GO" id="GO:0042284">
    <property type="term" value="F:sphingolipid delta-4 desaturase activity"/>
    <property type="evidence" value="ECO:0007669"/>
    <property type="project" value="UniProtKB-UniRule"/>
</dbReference>
<comment type="caution">
    <text evidence="29">The sequence shown here is derived from an EMBL/GenBank/DDBJ whole genome shotgun (WGS) entry which is preliminary data.</text>
</comment>
<evidence type="ECO:0000256" key="14">
    <source>
        <dbReference type="ARBA" id="ARBA00023675"/>
    </source>
</evidence>
<keyword evidence="4 26" id="KW-0444">Lipid biosynthesis</keyword>
<evidence type="ECO:0000256" key="3">
    <source>
        <dbReference type="ARBA" id="ARBA00012021"/>
    </source>
</evidence>
<evidence type="ECO:0000256" key="21">
    <source>
        <dbReference type="ARBA" id="ARBA00030408"/>
    </source>
</evidence>
<evidence type="ECO:0000256" key="12">
    <source>
        <dbReference type="ARBA" id="ARBA00023160"/>
    </source>
</evidence>
<feature type="domain" description="Sphingolipid delta4-desaturase N-terminal" evidence="28">
    <location>
        <begin position="5"/>
        <end position="43"/>
    </location>
</feature>
<sequence length="300" mass="35525">MGNRVPREDYEWVYTDQPHADRRKEILAKYPEIKSLMGPDPRLKWIVCMMVVIQFIAFYLVKDLDWKWVLFWTYTFGSSLWNRYFAMFANLPIGLPYSASFKRYHLDHHRYLGGDGVDVDIPTDFEGWFFCTRVRKFIWIILQPLFYAIRPLCINPKPISQLELTNLVIQVSFNVLLFWMWGAKPVFYMLAGSLLGMGLHPISGHFIAEHYMFLKGHETYSYYGSLNLLTFNVGYHNEHHDFPSIPGRRLPLVKKIAAEYYADLPQYTSWVRVLYDFIMDDTLSPYSRVKRKLKGDVKQE</sequence>
<comment type="catalytic activity">
    <reaction evidence="14">
        <text>all-trans-retinol = 9-cis-retinol</text>
        <dbReference type="Rhea" id="RHEA:55348"/>
        <dbReference type="ChEBI" id="CHEBI:17336"/>
        <dbReference type="ChEBI" id="CHEBI:78272"/>
    </reaction>
    <physiologicalReaction direction="left-to-right" evidence="14">
        <dbReference type="Rhea" id="RHEA:55349"/>
    </physiologicalReaction>
</comment>
<dbReference type="PANTHER" id="PTHR12879">
    <property type="entry name" value="SPHINGOLIPID DELTA 4 DESATURASE/C-4 HYDROXYLASE PROTEIN DES2"/>
    <property type="match status" value="1"/>
</dbReference>
<evidence type="ECO:0000256" key="16">
    <source>
        <dbReference type="ARBA" id="ARBA00023714"/>
    </source>
</evidence>
<evidence type="ECO:0000256" key="18">
    <source>
        <dbReference type="ARBA" id="ARBA00023728"/>
    </source>
</evidence>
<organism evidence="29 30">
    <name type="scientific">Mugilogobius chulae</name>
    <name type="common">yellowstripe goby</name>
    <dbReference type="NCBI Taxonomy" id="88201"/>
    <lineage>
        <taxon>Eukaryota</taxon>
        <taxon>Metazoa</taxon>
        <taxon>Chordata</taxon>
        <taxon>Craniata</taxon>
        <taxon>Vertebrata</taxon>
        <taxon>Euteleostomi</taxon>
        <taxon>Actinopterygii</taxon>
        <taxon>Neopterygii</taxon>
        <taxon>Teleostei</taxon>
        <taxon>Neoteleostei</taxon>
        <taxon>Acanthomorphata</taxon>
        <taxon>Gobiaria</taxon>
        <taxon>Gobiiformes</taxon>
        <taxon>Gobioidei</taxon>
        <taxon>Gobiidae</taxon>
        <taxon>Gobionellinae</taxon>
        <taxon>Mugilogobius</taxon>
    </lineage>
</organism>
<dbReference type="InterPro" id="IPR013866">
    <property type="entry name" value="Sphingolipid_d4-desaturase_N"/>
</dbReference>
<evidence type="ECO:0000256" key="11">
    <source>
        <dbReference type="ARBA" id="ARBA00023136"/>
    </source>
</evidence>
<accession>A0AAW0NN69</accession>
<evidence type="ECO:0000256" key="10">
    <source>
        <dbReference type="ARBA" id="ARBA00023098"/>
    </source>
</evidence>
<evidence type="ECO:0000256" key="15">
    <source>
        <dbReference type="ARBA" id="ARBA00023689"/>
    </source>
</evidence>
<dbReference type="PIRSF" id="PIRSF017228">
    <property type="entry name" value="Sphnglp_dlt4_des"/>
    <property type="match status" value="1"/>
</dbReference>
<evidence type="ECO:0000256" key="8">
    <source>
        <dbReference type="ARBA" id="ARBA00022989"/>
    </source>
</evidence>
<keyword evidence="5 27" id="KW-0812">Transmembrane</keyword>
<keyword evidence="8 27" id="KW-1133">Transmembrane helix</keyword>
<dbReference type="GO" id="GO:0046513">
    <property type="term" value="P:ceramide biosynthetic process"/>
    <property type="evidence" value="ECO:0007669"/>
    <property type="project" value="TreeGrafter"/>
</dbReference>
<evidence type="ECO:0000256" key="19">
    <source>
        <dbReference type="ARBA" id="ARBA00023795"/>
    </source>
</evidence>
<keyword evidence="30" id="KW-1185">Reference proteome</keyword>
<evidence type="ECO:0000259" key="28">
    <source>
        <dbReference type="SMART" id="SM01269"/>
    </source>
</evidence>
<name>A0AAW0NN69_9GOBI</name>
<dbReference type="EMBL" id="JBBPFD010000013">
    <property type="protein sequence ID" value="KAK7901139.1"/>
    <property type="molecule type" value="Genomic_DNA"/>
</dbReference>
<keyword evidence="10 26" id="KW-0443">Lipid metabolism</keyword>
<evidence type="ECO:0000256" key="1">
    <source>
        <dbReference type="ARBA" id="ARBA00004477"/>
    </source>
</evidence>
<evidence type="ECO:0000313" key="29">
    <source>
        <dbReference type="EMBL" id="KAK7901139.1"/>
    </source>
</evidence>
<dbReference type="Proteomes" id="UP001460270">
    <property type="component" value="Unassembled WGS sequence"/>
</dbReference>
<dbReference type="CDD" id="cd03508">
    <property type="entry name" value="Delta4-sphingolipid-FADS-like"/>
    <property type="match status" value="1"/>
</dbReference>
<dbReference type="GO" id="GO:0006633">
    <property type="term" value="P:fatty acid biosynthetic process"/>
    <property type="evidence" value="ECO:0007669"/>
    <property type="project" value="UniProtKB-KW"/>
</dbReference>
<dbReference type="GO" id="GO:0016853">
    <property type="term" value="F:isomerase activity"/>
    <property type="evidence" value="ECO:0007669"/>
    <property type="project" value="UniProtKB-KW"/>
</dbReference>
<feature type="transmembrane region" description="Helical" evidence="27">
    <location>
        <begin position="43"/>
        <end position="61"/>
    </location>
</feature>
<dbReference type="GO" id="GO:0005789">
    <property type="term" value="C:endoplasmic reticulum membrane"/>
    <property type="evidence" value="ECO:0007669"/>
    <property type="project" value="UniProtKB-SubCell"/>
</dbReference>
<evidence type="ECO:0000256" key="2">
    <source>
        <dbReference type="ARBA" id="ARBA00006146"/>
    </source>
</evidence>
<comment type="catalytic activity">
    <reaction evidence="17">
        <text>all-trans-retinol = 11-cis-retinol</text>
        <dbReference type="Rhea" id="RHEA:19141"/>
        <dbReference type="ChEBI" id="CHEBI:16302"/>
        <dbReference type="ChEBI" id="CHEBI:17336"/>
    </reaction>
    <physiologicalReaction direction="left-to-right" evidence="17">
        <dbReference type="Rhea" id="RHEA:19142"/>
    </physiologicalReaction>
    <physiologicalReaction direction="right-to-left" evidence="17">
        <dbReference type="Rhea" id="RHEA:19143"/>
    </physiologicalReaction>
</comment>
<keyword evidence="12" id="KW-0275">Fatty acid biosynthesis</keyword>
<keyword evidence="13" id="KW-0413">Isomerase</keyword>
<comment type="catalytic activity">
    <reaction evidence="25">
        <text>an N-acylsphinganine + 2 Fe(II)-[cytochrome b5] + O2 + 2 H(+) = an N-acylsphing-4-enine + 2 Fe(III)-[cytochrome b5] + 2 H2O</text>
        <dbReference type="Rhea" id="RHEA:46544"/>
        <dbReference type="Rhea" id="RHEA-COMP:10438"/>
        <dbReference type="Rhea" id="RHEA-COMP:10439"/>
        <dbReference type="ChEBI" id="CHEBI:15377"/>
        <dbReference type="ChEBI" id="CHEBI:15378"/>
        <dbReference type="ChEBI" id="CHEBI:15379"/>
        <dbReference type="ChEBI" id="CHEBI:29033"/>
        <dbReference type="ChEBI" id="CHEBI:29034"/>
        <dbReference type="ChEBI" id="CHEBI:31488"/>
        <dbReference type="ChEBI" id="CHEBI:52639"/>
        <dbReference type="EC" id="1.14.19.17"/>
    </reaction>
    <physiologicalReaction direction="left-to-right" evidence="25">
        <dbReference type="Rhea" id="RHEA:46545"/>
    </physiologicalReaction>
</comment>
<evidence type="ECO:0000256" key="5">
    <source>
        <dbReference type="ARBA" id="ARBA00022692"/>
    </source>
</evidence>
<protein>
    <recommendedName>
        <fullName evidence="20">Sphingolipid delta(4)-desaturase DES1</fullName>
        <ecNumber evidence="3">1.14.19.17</ecNumber>
    </recommendedName>
    <alternativeName>
        <fullName evidence="23">Degenerative spermatocyte homolog 1</fullName>
    </alternativeName>
    <alternativeName>
        <fullName evidence="21">Dihydroceramide desaturase-1</fullName>
    </alternativeName>
    <alternativeName>
        <fullName evidence="22">Retinol isomerase</fullName>
    </alternativeName>
</protein>
<comment type="catalytic activity">
    <reaction evidence="18">
        <text>11-cis-retinol = 13-cis-retinol</text>
        <dbReference type="Rhea" id="RHEA:55356"/>
        <dbReference type="ChEBI" id="CHEBI:16302"/>
        <dbReference type="ChEBI" id="CHEBI:45479"/>
    </reaction>
    <physiologicalReaction direction="left-to-right" evidence="18">
        <dbReference type="Rhea" id="RHEA:55357"/>
    </physiologicalReaction>
</comment>
<evidence type="ECO:0000256" key="9">
    <source>
        <dbReference type="ARBA" id="ARBA00023002"/>
    </source>
</evidence>
<evidence type="ECO:0000256" key="7">
    <source>
        <dbReference type="ARBA" id="ARBA00022832"/>
    </source>
</evidence>
<dbReference type="InterPro" id="IPR005804">
    <property type="entry name" value="FA_desaturase_dom"/>
</dbReference>